<evidence type="ECO:0000256" key="3">
    <source>
        <dbReference type="ARBA" id="ARBA00022962"/>
    </source>
</evidence>
<dbReference type="InterPro" id="IPR029062">
    <property type="entry name" value="Class_I_gatase-like"/>
</dbReference>
<dbReference type="PROSITE" id="PS51274">
    <property type="entry name" value="GATASE_COBBQ"/>
    <property type="match status" value="1"/>
</dbReference>
<proteinExistence type="inferred from homology"/>
<feature type="domain" description="CobQ/CobB/MinD/ParA nucleotide binding" evidence="4">
    <location>
        <begin position="8"/>
        <end position="233"/>
    </location>
</feature>
<dbReference type="InterPro" id="IPR004459">
    <property type="entry name" value="CobQ_synth"/>
</dbReference>
<dbReference type="CDD" id="cd01750">
    <property type="entry name" value="GATase1_CobQ"/>
    <property type="match status" value="1"/>
</dbReference>
<dbReference type="CDD" id="cd05389">
    <property type="entry name" value="CobQ_N"/>
    <property type="match status" value="1"/>
</dbReference>
<gene>
    <name evidence="6" type="ORF">A45J_1200</name>
</gene>
<evidence type="ECO:0000256" key="2">
    <source>
        <dbReference type="ARBA" id="ARBA00022573"/>
    </source>
</evidence>
<name>A0A5J4L5E7_9ZZZZ</name>
<dbReference type="PANTHER" id="PTHR21343:SF1">
    <property type="entry name" value="COBYRIC ACID SYNTHASE"/>
    <property type="match status" value="1"/>
</dbReference>
<comment type="caution">
    <text evidence="6">The sequence shown here is derived from an EMBL/GenBank/DDBJ whole genome shotgun (WGS) entry which is preliminary data.</text>
</comment>
<dbReference type="UniPathway" id="UPA00148"/>
<dbReference type="AlphaFoldDB" id="A0A5J4L5E7"/>
<dbReference type="NCBIfam" id="NF001989">
    <property type="entry name" value="PRK00784.1"/>
    <property type="match status" value="1"/>
</dbReference>
<dbReference type="PANTHER" id="PTHR21343">
    <property type="entry name" value="DETHIOBIOTIN SYNTHETASE"/>
    <property type="match status" value="1"/>
</dbReference>
<dbReference type="EMBL" id="BLAB01000001">
    <property type="protein sequence ID" value="GER93459.1"/>
    <property type="molecule type" value="Genomic_DNA"/>
</dbReference>
<reference evidence="6" key="1">
    <citation type="submission" date="2019-10" db="EMBL/GenBank/DDBJ databases">
        <title>Metagenomic sequencing of thiosulfate-disproportionating enrichment culture.</title>
        <authorList>
            <person name="Umezawa K."/>
            <person name="Kojima H."/>
            <person name="Fukui M."/>
        </authorList>
    </citation>
    <scope>NUCLEOTIDE SEQUENCE</scope>
    <source>
        <strain evidence="6">45J</strain>
    </source>
</reference>
<dbReference type="SUPFAM" id="SSF52317">
    <property type="entry name" value="Class I glutamine amidotransferase-like"/>
    <property type="match status" value="1"/>
</dbReference>
<organism evidence="6">
    <name type="scientific">hot springs metagenome</name>
    <dbReference type="NCBI Taxonomy" id="433727"/>
    <lineage>
        <taxon>unclassified sequences</taxon>
        <taxon>metagenomes</taxon>
        <taxon>ecological metagenomes</taxon>
    </lineage>
</organism>
<dbReference type="InterPro" id="IPR011698">
    <property type="entry name" value="GATase_3"/>
</dbReference>
<dbReference type="InterPro" id="IPR033949">
    <property type="entry name" value="CobQ_GATase1"/>
</dbReference>
<dbReference type="GO" id="GO:0009236">
    <property type="term" value="P:cobalamin biosynthetic process"/>
    <property type="evidence" value="ECO:0007669"/>
    <property type="project" value="UniProtKB-UniPathway"/>
</dbReference>
<dbReference type="Gene3D" id="3.40.50.880">
    <property type="match status" value="1"/>
</dbReference>
<evidence type="ECO:0000256" key="1">
    <source>
        <dbReference type="ARBA" id="ARBA00004953"/>
    </source>
</evidence>
<keyword evidence="2" id="KW-0169">Cobalamin biosynthesis</keyword>
<dbReference type="InterPro" id="IPR002586">
    <property type="entry name" value="CobQ/CobB/MinD/ParA_Nub-bd_dom"/>
</dbReference>
<evidence type="ECO:0000313" key="6">
    <source>
        <dbReference type="EMBL" id="GER93459.1"/>
    </source>
</evidence>
<dbReference type="Pfam" id="PF07685">
    <property type="entry name" value="GATase_3"/>
    <property type="match status" value="1"/>
</dbReference>
<evidence type="ECO:0000259" key="5">
    <source>
        <dbReference type="Pfam" id="PF07685"/>
    </source>
</evidence>
<dbReference type="Pfam" id="PF01656">
    <property type="entry name" value="CbiA"/>
    <property type="match status" value="1"/>
</dbReference>
<dbReference type="HAMAP" id="MF_00028">
    <property type="entry name" value="CobQ"/>
    <property type="match status" value="1"/>
</dbReference>
<dbReference type="InterPro" id="IPR047045">
    <property type="entry name" value="CobQ_N"/>
</dbReference>
<protein>
    <submittedName>
        <fullName evidence="6">Cobyric acid synthase CobQ</fullName>
    </submittedName>
</protein>
<feature type="domain" description="CobB/CobQ-like glutamine amidotransferase" evidence="5">
    <location>
        <begin position="270"/>
        <end position="497"/>
    </location>
</feature>
<dbReference type="GO" id="GO:0003824">
    <property type="term" value="F:catalytic activity"/>
    <property type="evidence" value="ECO:0007669"/>
    <property type="project" value="InterPro"/>
</dbReference>
<sequence>MGIKTRALMIQGTGSGAGKSLIVTALCRIFKNMGIDVAPFKAQNMALNSYITLEGGEIGRAQALQAEAAKIEPEVDMNPILLKASGEKGCQVIIHGKVHSQMKAREYYAFKKTAWEAVKESFNRLSQRHELIIMEGAGSPAEINLMDADIVNMSIARHAKAPVILVGDIDKGGVFASLYGTVRLLGRNSKYIRAFVINKFRGDMDILNPGLTMIKEKTGKPVIGVLPYIKDIGLPEEDGLALYLGSQFTGHSPQSIVHSPSAFSLQPSIKIVIVRLQYISNFTDFDPFIYEPDVELIYSNNPVDIENADIVILPGTKNTVKDLLFLKERRLDQSIVRAYKKGICIIGICGGYQMLGKKIFDPYGVESVHKEINGIGLLNIETTFERQKITSQVLAKINPSSLQYLYPKKLKHGSPENRKIFWGAEDFFGTLHSAFSIRGYEIHMGVSTGDIGLFKIKRYGVSTSALHQFTCSPIFDGSASHNCWGTYLHGIFENDEFRRWIINNARRNKNLSPIDLTARYSEIKDRAIENLAKIVKENIDIDFIKRIAKI</sequence>
<dbReference type="InterPro" id="IPR027417">
    <property type="entry name" value="P-loop_NTPase"/>
</dbReference>
<dbReference type="NCBIfam" id="TIGR00313">
    <property type="entry name" value="cobQ"/>
    <property type="match status" value="1"/>
</dbReference>
<dbReference type="SUPFAM" id="SSF52540">
    <property type="entry name" value="P-loop containing nucleoside triphosphate hydrolases"/>
    <property type="match status" value="1"/>
</dbReference>
<keyword evidence="3" id="KW-0315">Glutamine amidotransferase</keyword>
<comment type="pathway">
    <text evidence="1">Cofactor biosynthesis; adenosylcobalamin biosynthesis.</text>
</comment>
<evidence type="ECO:0000259" key="4">
    <source>
        <dbReference type="Pfam" id="PF01656"/>
    </source>
</evidence>
<accession>A0A5J4L5E7</accession>
<dbReference type="Gene3D" id="3.40.50.300">
    <property type="entry name" value="P-loop containing nucleotide triphosphate hydrolases"/>
    <property type="match status" value="1"/>
</dbReference>